<comment type="subcellular location">
    <subcellularLocation>
        <location evidence="1">Cell inner membrane</location>
        <topology evidence="1">Single-pass membrane protein</topology>
    </subcellularLocation>
</comment>
<dbReference type="RefSeq" id="WP_310237615.1">
    <property type="nucleotide sequence ID" value="NZ_JAVDWO010000015.1"/>
</dbReference>
<evidence type="ECO:0000313" key="12">
    <source>
        <dbReference type="Proteomes" id="UP001256588"/>
    </source>
</evidence>
<feature type="transmembrane region" description="Helical" evidence="10">
    <location>
        <begin position="21"/>
        <end position="39"/>
    </location>
</feature>
<dbReference type="EMBL" id="JAVDWO010000015">
    <property type="protein sequence ID" value="MDR7194389.1"/>
    <property type="molecule type" value="Genomic_DNA"/>
</dbReference>
<keyword evidence="5" id="KW-0997">Cell inner membrane</keyword>
<reference evidence="11 12" key="1">
    <citation type="submission" date="2023-07" db="EMBL/GenBank/DDBJ databases">
        <title>Sorghum-associated microbial communities from plants grown in Nebraska, USA.</title>
        <authorList>
            <person name="Schachtman D."/>
        </authorList>
    </citation>
    <scope>NUCLEOTIDE SEQUENCE [LARGE SCALE GENOMIC DNA]</scope>
    <source>
        <strain evidence="11 12">4099</strain>
    </source>
</reference>
<organism evidence="11 12">
    <name type="scientific">Luteimonas terrae</name>
    <dbReference type="NCBI Taxonomy" id="1530191"/>
    <lineage>
        <taxon>Bacteria</taxon>
        <taxon>Pseudomonadati</taxon>
        <taxon>Pseudomonadota</taxon>
        <taxon>Gammaproteobacteria</taxon>
        <taxon>Lysobacterales</taxon>
        <taxon>Lysobacteraceae</taxon>
        <taxon>Luteimonas</taxon>
    </lineage>
</organism>
<keyword evidence="9 10" id="KW-0472">Membrane</keyword>
<keyword evidence="4" id="KW-1003">Cell membrane</keyword>
<keyword evidence="12" id="KW-1185">Reference proteome</keyword>
<dbReference type="SUPFAM" id="SSF103054">
    <property type="entry name" value="General secretion pathway protein M, EpsM"/>
    <property type="match status" value="1"/>
</dbReference>
<dbReference type="Proteomes" id="UP001256588">
    <property type="component" value="Unassembled WGS sequence"/>
</dbReference>
<evidence type="ECO:0000256" key="7">
    <source>
        <dbReference type="ARBA" id="ARBA00022927"/>
    </source>
</evidence>
<evidence type="ECO:0000256" key="5">
    <source>
        <dbReference type="ARBA" id="ARBA00022519"/>
    </source>
</evidence>
<comment type="caution">
    <text evidence="11">The sequence shown here is derived from an EMBL/GenBank/DDBJ whole genome shotgun (WGS) entry which is preliminary data.</text>
</comment>
<sequence length="163" mass="17904">MDAYLQRARFWWHQREPRERWMLGLMAAAIAAFVLWYGLMVPLRKAADAAQLRHERATLALLQTELQLAQLRALDQRDIAPPVDAAALKAAVLASAQQAGLAVSREREHGVGGFGIESDAATSQQLFGWLDALRLRHGLAPATLSVARSEGQLRVQAGFDLAP</sequence>
<keyword evidence="8 10" id="KW-1133">Transmembrane helix</keyword>
<keyword evidence="3" id="KW-0813">Transport</keyword>
<keyword evidence="7" id="KW-0653">Protein transport</keyword>
<evidence type="ECO:0000256" key="9">
    <source>
        <dbReference type="ARBA" id="ARBA00023136"/>
    </source>
</evidence>
<dbReference type="Gene3D" id="3.30.1360.100">
    <property type="entry name" value="General secretion pathway protein M, EpsM"/>
    <property type="match status" value="1"/>
</dbReference>
<proteinExistence type="inferred from homology"/>
<gene>
    <name evidence="11" type="ORF">J2W68_003134</name>
</gene>
<dbReference type="Pfam" id="PF04612">
    <property type="entry name" value="T2SSM"/>
    <property type="match status" value="1"/>
</dbReference>
<accession>A0ABU1Y034</accession>
<evidence type="ECO:0000313" key="11">
    <source>
        <dbReference type="EMBL" id="MDR7194389.1"/>
    </source>
</evidence>
<evidence type="ECO:0000256" key="4">
    <source>
        <dbReference type="ARBA" id="ARBA00022475"/>
    </source>
</evidence>
<name>A0ABU1Y034_9GAMM</name>
<keyword evidence="6 10" id="KW-0812">Transmembrane</keyword>
<comment type="similarity">
    <text evidence="2">Belongs to the GSP M family.</text>
</comment>
<evidence type="ECO:0000256" key="10">
    <source>
        <dbReference type="SAM" id="Phobius"/>
    </source>
</evidence>
<evidence type="ECO:0000256" key="1">
    <source>
        <dbReference type="ARBA" id="ARBA00004377"/>
    </source>
</evidence>
<dbReference type="InterPro" id="IPR023229">
    <property type="entry name" value="T2SS_M_periplasmic_sf"/>
</dbReference>
<evidence type="ECO:0000256" key="2">
    <source>
        <dbReference type="ARBA" id="ARBA00010637"/>
    </source>
</evidence>
<evidence type="ECO:0000256" key="3">
    <source>
        <dbReference type="ARBA" id="ARBA00022448"/>
    </source>
</evidence>
<protein>
    <submittedName>
        <fullName evidence="11">General secretion pathway protein M</fullName>
    </submittedName>
</protein>
<evidence type="ECO:0000256" key="8">
    <source>
        <dbReference type="ARBA" id="ARBA00022989"/>
    </source>
</evidence>
<dbReference type="InterPro" id="IPR007690">
    <property type="entry name" value="T2SS_GspM"/>
</dbReference>
<evidence type="ECO:0000256" key="6">
    <source>
        <dbReference type="ARBA" id="ARBA00022692"/>
    </source>
</evidence>